<comment type="caution">
    <text evidence="1">The sequence shown here is derived from an EMBL/GenBank/DDBJ whole genome shotgun (WGS) entry which is preliminary data.</text>
</comment>
<reference evidence="2" key="1">
    <citation type="submission" date="2017-09" db="EMBL/GenBank/DDBJ databases">
        <title>Depth-based differentiation of microbial function through sediment-hosted aquifers and enrichment of novel symbionts in the deep terrestrial subsurface.</title>
        <authorList>
            <person name="Probst A.J."/>
            <person name="Ladd B."/>
            <person name="Jarett J.K."/>
            <person name="Geller-Mcgrath D.E."/>
            <person name="Sieber C.M.K."/>
            <person name="Emerson J.B."/>
            <person name="Anantharaman K."/>
            <person name="Thomas B.C."/>
            <person name="Malmstrom R."/>
            <person name="Stieglmeier M."/>
            <person name="Klingl A."/>
            <person name="Woyke T."/>
            <person name="Ryan C.M."/>
            <person name="Banfield J.F."/>
        </authorList>
    </citation>
    <scope>NUCLEOTIDE SEQUENCE [LARGE SCALE GENOMIC DNA]</scope>
</reference>
<accession>A0A2M7TM59</accession>
<dbReference type="AlphaFoldDB" id="A0A2M7TM59"/>
<organism evidence="1 2">
    <name type="scientific">candidate division WWE3 bacterium CG_4_10_14_0_2_um_filter_41_14</name>
    <dbReference type="NCBI Taxonomy" id="1975072"/>
    <lineage>
        <taxon>Bacteria</taxon>
        <taxon>Katanobacteria</taxon>
    </lineage>
</organism>
<protein>
    <submittedName>
        <fullName evidence="1">Uncharacterized protein</fullName>
    </submittedName>
</protein>
<dbReference type="Proteomes" id="UP000228920">
    <property type="component" value="Unassembled WGS sequence"/>
</dbReference>
<evidence type="ECO:0000313" key="2">
    <source>
        <dbReference type="Proteomes" id="UP000228920"/>
    </source>
</evidence>
<sequence length="75" mass="8456">MDDEIGVSAPESTCEFLSIVHGRPVVDVRWCMNRVDLDAAMSRCSGKQGNERSYLLVKLTGHREGILAYLIIFER</sequence>
<proteinExistence type="predicted"/>
<name>A0A2M7TM59_UNCKA</name>
<evidence type="ECO:0000313" key="1">
    <source>
        <dbReference type="EMBL" id="PIZ48324.1"/>
    </source>
</evidence>
<dbReference type="EMBL" id="PFNL01000002">
    <property type="protein sequence ID" value="PIZ48324.1"/>
    <property type="molecule type" value="Genomic_DNA"/>
</dbReference>
<gene>
    <name evidence="1" type="ORF">COY32_00035</name>
</gene>